<evidence type="ECO:0000313" key="4">
    <source>
        <dbReference type="Proteomes" id="UP000819052"/>
    </source>
</evidence>
<dbReference type="InterPro" id="IPR036737">
    <property type="entry name" value="OmpA-like_sf"/>
</dbReference>
<organism evidence="3 4">
    <name type="scientific">Massilia aquatica</name>
    <dbReference type="NCBI Taxonomy" id="2609000"/>
    <lineage>
        <taxon>Bacteria</taxon>
        <taxon>Pseudomonadati</taxon>
        <taxon>Pseudomonadota</taxon>
        <taxon>Betaproteobacteria</taxon>
        <taxon>Burkholderiales</taxon>
        <taxon>Oxalobacteraceae</taxon>
        <taxon>Telluria group</taxon>
        <taxon>Massilia</taxon>
    </lineage>
</organism>
<dbReference type="Proteomes" id="UP000819052">
    <property type="component" value="Unassembled WGS sequence"/>
</dbReference>
<sequence length="323" mass="34398">MLRRRLPYITALFASAGCSLVPSYTTTEEKAIDLCGSIGTLQAANTRILSNVDSLMVKGNAEASVTYPDLTPQLRVSAMRSTAHCINLQTGKITAERYDSLMAAEAEAAARAEAALTAEQLDAMMNRGYKTIADILRKAGVSENTVQTVAQRAGSGERAPPVDSDDETGQPWAAMNAKMGTLETVVRQLPGVLYDKLRAVPPLPAQSATTPLTTIYFPSGRATLSASALLDLHRQFADLPSDTRLSVVGSADAKGDPLRNMELSRQRAQSVAVWLINNARLESHAIHIGARGAGVGADHELNRSVTIFSHRAGTSGAMVAPRE</sequence>
<dbReference type="PROSITE" id="PS51257">
    <property type="entry name" value="PROKAR_LIPOPROTEIN"/>
    <property type="match status" value="1"/>
</dbReference>
<dbReference type="Pfam" id="PF00691">
    <property type="entry name" value="OmpA"/>
    <property type="match status" value="1"/>
</dbReference>
<keyword evidence="4" id="KW-1185">Reference proteome</keyword>
<dbReference type="Gene3D" id="3.30.1330.60">
    <property type="entry name" value="OmpA-like domain"/>
    <property type="match status" value="1"/>
</dbReference>
<accession>A0ABX0MB08</accession>
<proteinExistence type="predicted"/>
<reference evidence="3 4" key="1">
    <citation type="submission" date="2019-09" db="EMBL/GenBank/DDBJ databases">
        <title>Taxonomy of Antarctic Massilia spp.: description of Massilia rubra sp. nov., Massilia aquatica sp. nov., Massilia mucilaginosa sp. nov., Massilia frigida sp. nov. isolated from streams, lakes and regoliths.</title>
        <authorList>
            <person name="Holochova P."/>
            <person name="Sedlacek I."/>
            <person name="Kralova S."/>
            <person name="Maslanova I."/>
            <person name="Busse H.-J."/>
            <person name="Stankova E."/>
            <person name="Vrbovska V."/>
            <person name="Kovarovic V."/>
            <person name="Bartak M."/>
            <person name="Svec P."/>
            <person name="Pantucek R."/>
        </authorList>
    </citation>
    <scope>NUCLEOTIDE SEQUENCE [LARGE SCALE GENOMIC DNA]</scope>
    <source>
        <strain evidence="3 4">CCM 8693</strain>
    </source>
</reference>
<evidence type="ECO:0000259" key="2">
    <source>
        <dbReference type="PROSITE" id="PS51123"/>
    </source>
</evidence>
<gene>
    <name evidence="3" type="ORF">F1609_16435</name>
</gene>
<evidence type="ECO:0000313" key="3">
    <source>
        <dbReference type="EMBL" id="NHZ41737.1"/>
    </source>
</evidence>
<dbReference type="InterPro" id="IPR006665">
    <property type="entry name" value="OmpA-like"/>
</dbReference>
<feature type="domain" description="OmpA-like" evidence="2">
    <location>
        <begin position="204"/>
        <end position="313"/>
    </location>
</feature>
<name>A0ABX0MB08_9BURK</name>
<protein>
    <submittedName>
        <fullName evidence="3">OmpA family protein</fullName>
    </submittedName>
</protein>
<dbReference type="EMBL" id="VVIW01000008">
    <property type="protein sequence ID" value="NHZ41737.1"/>
    <property type="molecule type" value="Genomic_DNA"/>
</dbReference>
<keyword evidence="1" id="KW-0472">Membrane</keyword>
<comment type="caution">
    <text evidence="3">The sequence shown here is derived from an EMBL/GenBank/DDBJ whole genome shotgun (WGS) entry which is preliminary data.</text>
</comment>
<dbReference type="SUPFAM" id="SSF103088">
    <property type="entry name" value="OmpA-like"/>
    <property type="match status" value="1"/>
</dbReference>
<evidence type="ECO:0000256" key="1">
    <source>
        <dbReference type="PROSITE-ProRule" id="PRU00473"/>
    </source>
</evidence>
<dbReference type="PROSITE" id="PS51123">
    <property type="entry name" value="OMPA_2"/>
    <property type="match status" value="1"/>
</dbReference>